<sequence length="352" mass="38410">MPFKKFILPVYLGPASSFSESSPKFSEATSEKGKVEGGAVYLDLTLEQLEKMQMLALQSSELAEKADKEIRRLRMTYDILLNRRDALRSTPQRRSIMDMFAARRDKNKFYAEAQGLYKLSAKKSNEYWGIFRIAEKDTKDVNMSDNGVTADTPVVGIQIIQEDSGEETSARDAILLHDAARFFAEPETPIATGLGDDSQITEGNHAVDDSNKPLRKETDQASIRTIRQSDVVSHQPHSVSSPPSPAASSRAEVLSPQPSRAGSGSPTHVTNNYHNYISYVLPSDYETATDVPYRYTPSPTPSIINSLSGDGNVAACSGMPFGGGVATGDYNTTQFGGVNNRGSVRSYPSPHA</sequence>
<organism evidence="2 3">
    <name type="scientific">Coniophora puteana (strain RWD-64-598)</name>
    <name type="common">Brown rot fungus</name>
    <dbReference type="NCBI Taxonomy" id="741705"/>
    <lineage>
        <taxon>Eukaryota</taxon>
        <taxon>Fungi</taxon>
        <taxon>Dikarya</taxon>
        <taxon>Basidiomycota</taxon>
        <taxon>Agaricomycotina</taxon>
        <taxon>Agaricomycetes</taxon>
        <taxon>Agaricomycetidae</taxon>
        <taxon>Boletales</taxon>
        <taxon>Coniophorineae</taxon>
        <taxon>Coniophoraceae</taxon>
        <taxon>Coniophora</taxon>
    </lineage>
</organism>
<protein>
    <submittedName>
        <fullName evidence="2">Uncharacterized protein</fullName>
    </submittedName>
</protein>
<evidence type="ECO:0000313" key="2">
    <source>
        <dbReference type="EMBL" id="EIW83435.1"/>
    </source>
</evidence>
<accession>A0A5M3MXI5</accession>
<dbReference type="GeneID" id="19203003"/>
<feature type="region of interest" description="Disordered" evidence="1">
    <location>
        <begin position="189"/>
        <end position="271"/>
    </location>
</feature>
<proteinExistence type="predicted"/>
<name>A0A5M3MXI5_CONPW</name>
<dbReference type="Proteomes" id="UP000053558">
    <property type="component" value="Unassembled WGS sequence"/>
</dbReference>
<comment type="caution">
    <text evidence="2">The sequence shown here is derived from an EMBL/GenBank/DDBJ whole genome shotgun (WGS) entry which is preliminary data.</text>
</comment>
<keyword evidence="3" id="KW-1185">Reference proteome</keyword>
<dbReference type="AlphaFoldDB" id="A0A5M3MXI5"/>
<reference evidence="3" key="1">
    <citation type="journal article" date="2012" name="Science">
        <title>The Paleozoic origin of enzymatic lignin decomposition reconstructed from 31 fungal genomes.</title>
        <authorList>
            <person name="Floudas D."/>
            <person name="Binder M."/>
            <person name="Riley R."/>
            <person name="Barry K."/>
            <person name="Blanchette R.A."/>
            <person name="Henrissat B."/>
            <person name="Martinez A.T."/>
            <person name="Otillar R."/>
            <person name="Spatafora J.W."/>
            <person name="Yadav J.S."/>
            <person name="Aerts A."/>
            <person name="Benoit I."/>
            <person name="Boyd A."/>
            <person name="Carlson A."/>
            <person name="Copeland A."/>
            <person name="Coutinho P.M."/>
            <person name="de Vries R.P."/>
            <person name="Ferreira P."/>
            <person name="Findley K."/>
            <person name="Foster B."/>
            <person name="Gaskell J."/>
            <person name="Glotzer D."/>
            <person name="Gorecki P."/>
            <person name="Heitman J."/>
            <person name="Hesse C."/>
            <person name="Hori C."/>
            <person name="Igarashi K."/>
            <person name="Jurgens J.A."/>
            <person name="Kallen N."/>
            <person name="Kersten P."/>
            <person name="Kohler A."/>
            <person name="Kuees U."/>
            <person name="Kumar T.K.A."/>
            <person name="Kuo A."/>
            <person name="LaButti K."/>
            <person name="Larrondo L.F."/>
            <person name="Lindquist E."/>
            <person name="Ling A."/>
            <person name="Lombard V."/>
            <person name="Lucas S."/>
            <person name="Lundell T."/>
            <person name="Martin R."/>
            <person name="McLaughlin D.J."/>
            <person name="Morgenstern I."/>
            <person name="Morin E."/>
            <person name="Murat C."/>
            <person name="Nagy L.G."/>
            <person name="Nolan M."/>
            <person name="Ohm R.A."/>
            <person name="Patyshakuliyeva A."/>
            <person name="Rokas A."/>
            <person name="Ruiz-Duenas F.J."/>
            <person name="Sabat G."/>
            <person name="Salamov A."/>
            <person name="Samejima M."/>
            <person name="Schmutz J."/>
            <person name="Slot J.C."/>
            <person name="St John F."/>
            <person name="Stenlid J."/>
            <person name="Sun H."/>
            <person name="Sun S."/>
            <person name="Syed K."/>
            <person name="Tsang A."/>
            <person name="Wiebenga A."/>
            <person name="Young D."/>
            <person name="Pisabarro A."/>
            <person name="Eastwood D.C."/>
            <person name="Martin F."/>
            <person name="Cullen D."/>
            <person name="Grigoriev I.V."/>
            <person name="Hibbett D.S."/>
        </authorList>
    </citation>
    <scope>NUCLEOTIDE SEQUENCE [LARGE SCALE GENOMIC DNA]</scope>
    <source>
        <strain evidence="3">RWD-64-598 SS2</strain>
    </source>
</reference>
<feature type="compositionally biased region" description="Low complexity" evidence="1">
    <location>
        <begin position="228"/>
        <end position="249"/>
    </location>
</feature>
<gene>
    <name evidence="2" type="ORF">CONPUDRAFT_152462</name>
</gene>
<evidence type="ECO:0000313" key="3">
    <source>
        <dbReference type="Proteomes" id="UP000053558"/>
    </source>
</evidence>
<evidence type="ECO:0000256" key="1">
    <source>
        <dbReference type="SAM" id="MobiDB-lite"/>
    </source>
</evidence>
<feature type="compositionally biased region" description="Basic and acidic residues" evidence="1">
    <location>
        <begin position="205"/>
        <end position="219"/>
    </location>
</feature>
<feature type="compositionally biased region" description="Polar residues" evidence="1">
    <location>
        <begin position="256"/>
        <end position="271"/>
    </location>
</feature>
<dbReference type="KEGG" id="cput:CONPUDRAFT_152462"/>
<dbReference type="EMBL" id="JH711576">
    <property type="protein sequence ID" value="EIW83435.1"/>
    <property type="molecule type" value="Genomic_DNA"/>
</dbReference>
<dbReference type="RefSeq" id="XP_007767196.1">
    <property type="nucleotide sequence ID" value="XM_007769006.1"/>
</dbReference>